<protein>
    <submittedName>
        <fullName evidence="2">Uncharacterized protein</fullName>
    </submittedName>
</protein>
<dbReference type="EMBL" id="VTPC01008316">
    <property type="protein sequence ID" value="KAF2892977.1"/>
    <property type="molecule type" value="Genomic_DNA"/>
</dbReference>
<keyword evidence="3" id="KW-1185">Reference proteome</keyword>
<proteinExistence type="predicted"/>
<feature type="compositionally biased region" description="Acidic residues" evidence="1">
    <location>
        <begin position="58"/>
        <end position="74"/>
    </location>
</feature>
<gene>
    <name evidence="2" type="ORF">ILUMI_13198</name>
</gene>
<organism evidence="2 3">
    <name type="scientific">Ignelater luminosus</name>
    <name type="common">Cucubano</name>
    <name type="synonym">Pyrophorus luminosus</name>
    <dbReference type="NCBI Taxonomy" id="2038154"/>
    <lineage>
        <taxon>Eukaryota</taxon>
        <taxon>Metazoa</taxon>
        <taxon>Ecdysozoa</taxon>
        <taxon>Arthropoda</taxon>
        <taxon>Hexapoda</taxon>
        <taxon>Insecta</taxon>
        <taxon>Pterygota</taxon>
        <taxon>Neoptera</taxon>
        <taxon>Endopterygota</taxon>
        <taxon>Coleoptera</taxon>
        <taxon>Polyphaga</taxon>
        <taxon>Elateriformia</taxon>
        <taxon>Elateroidea</taxon>
        <taxon>Elateridae</taxon>
        <taxon>Agrypninae</taxon>
        <taxon>Pyrophorini</taxon>
        <taxon>Ignelater</taxon>
    </lineage>
</organism>
<dbReference type="Proteomes" id="UP000801492">
    <property type="component" value="Unassembled WGS sequence"/>
</dbReference>
<accession>A0A8K0G8V9</accession>
<feature type="region of interest" description="Disordered" evidence="1">
    <location>
        <begin position="1"/>
        <end position="74"/>
    </location>
</feature>
<evidence type="ECO:0000313" key="3">
    <source>
        <dbReference type="Proteomes" id="UP000801492"/>
    </source>
</evidence>
<name>A0A8K0G8V9_IGNLU</name>
<sequence>MKLREAENVEGSKLLKDTSTTSERAAKCRGAVETFSEHLQSLDMDSPEANAEDKSEDHIDEDDESFDEEGWDFL</sequence>
<evidence type="ECO:0000313" key="2">
    <source>
        <dbReference type="EMBL" id="KAF2892977.1"/>
    </source>
</evidence>
<evidence type="ECO:0000256" key="1">
    <source>
        <dbReference type="SAM" id="MobiDB-lite"/>
    </source>
</evidence>
<reference evidence="2" key="1">
    <citation type="submission" date="2019-08" db="EMBL/GenBank/DDBJ databases">
        <title>The genome of the North American firefly Photinus pyralis.</title>
        <authorList>
            <consortium name="Photinus pyralis genome working group"/>
            <person name="Fallon T.R."/>
            <person name="Sander Lower S.E."/>
            <person name="Weng J.-K."/>
        </authorList>
    </citation>
    <scope>NUCLEOTIDE SEQUENCE</scope>
    <source>
        <strain evidence="2">TRF0915ILg1</strain>
        <tissue evidence="2">Whole body</tissue>
    </source>
</reference>
<comment type="caution">
    <text evidence="2">The sequence shown here is derived from an EMBL/GenBank/DDBJ whole genome shotgun (WGS) entry which is preliminary data.</text>
</comment>
<dbReference type="AlphaFoldDB" id="A0A8K0G8V9"/>